<dbReference type="EnsemblProtists" id="EKX30773">
    <property type="protein sequence ID" value="EKX30773"/>
    <property type="gene ID" value="GUITHDRAFT_149680"/>
</dbReference>
<organism evidence="2 3">
    <name type="scientific">Guillardia theta (strain CCMP2712)</name>
    <name type="common">Cryptophyte</name>
    <dbReference type="NCBI Taxonomy" id="905079"/>
    <lineage>
        <taxon>Eukaryota</taxon>
        <taxon>Cryptophyceae</taxon>
        <taxon>Pyrenomonadales</taxon>
        <taxon>Geminigeraceae</taxon>
        <taxon>Guillardia</taxon>
    </lineage>
</organism>
<sequence>MNSLEVKYNRMTKRNFLLVSFFISFMFSSSSAFVAFPSDLLLRLRPRSLPWCRAAGVWKNLRMSAPEAKGLVGVWDVKYTIEGESFSTSVWLAENGMVVETNKGREAGGGRRQEKVSRREEGGRKEEGGDDSEGGRILLDQARWSAYPKLTKIVINVNLPGGSRLHLLGQLRGRNSTSPVLEGHIEEGSEDGEFVGTFSMQQTLRAHPNASLAARKQQQKVLAFGRGQLGGRWTLQGMLEESPMLVQLELEESGDFCSVGEESMKLAGRWGVYREEEATGAQQHKGTHLWLWVRRSLCWGLALNADYRMLGKIRPARSLQLEEELALYKEDARWEEERPPVEVQGHVLWGNIADMEYSCLVGSFSLVQDKQEGGRREAGP</sequence>
<dbReference type="AlphaFoldDB" id="A0A0C3SGI5"/>
<feature type="region of interest" description="Disordered" evidence="1">
    <location>
        <begin position="102"/>
        <end position="135"/>
    </location>
</feature>
<dbReference type="Proteomes" id="UP000011087">
    <property type="component" value="Unassembled WGS sequence"/>
</dbReference>
<protein>
    <submittedName>
        <fullName evidence="2">Uncharacterized protein</fullName>
    </submittedName>
</protein>
<name>A0A0C3SGI5_GUITC</name>
<evidence type="ECO:0000313" key="3">
    <source>
        <dbReference type="Proteomes" id="UP000011087"/>
    </source>
</evidence>
<reference evidence="3" key="2">
    <citation type="submission" date="2012-11" db="EMBL/GenBank/DDBJ databases">
        <authorList>
            <person name="Kuo A."/>
            <person name="Curtis B.A."/>
            <person name="Tanifuji G."/>
            <person name="Burki F."/>
            <person name="Gruber A."/>
            <person name="Irimia M."/>
            <person name="Maruyama S."/>
            <person name="Arias M.C."/>
            <person name="Ball S.G."/>
            <person name="Gile G.H."/>
            <person name="Hirakawa Y."/>
            <person name="Hopkins J.F."/>
            <person name="Rensing S.A."/>
            <person name="Schmutz J."/>
            <person name="Symeonidi A."/>
            <person name="Elias M."/>
            <person name="Eveleigh R.J."/>
            <person name="Herman E.K."/>
            <person name="Klute M.J."/>
            <person name="Nakayama T."/>
            <person name="Obornik M."/>
            <person name="Reyes-Prieto A."/>
            <person name="Armbrust E.V."/>
            <person name="Aves S.J."/>
            <person name="Beiko R.G."/>
            <person name="Coutinho P."/>
            <person name="Dacks J.B."/>
            <person name="Durnford D.G."/>
            <person name="Fast N.M."/>
            <person name="Green B.R."/>
            <person name="Grisdale C."/>
            <person name="Hempe F."/>
            <person name="Henrissat B."/>
            <person name="Hoppner M.P."/>
            <person name="Ishida K.-I."/>
            <person name="Kim E."/>
            <person name="Koreny L."/>
            <person name="Kroth P.G."/>
            <person name="Liu Y."/>
            <person name="Malik S.-B."/>
            <person name="Maier U.G."/>
            <person name="McRose D."/>
            <person name="Mock T."/>
            <person name="Neilson J.A."/>
            <person name="Onodera N.T."/>
            <person name="Poole A.M."/>
            <person name="Pritham E.J."/>
            <person name="Richards T.A."/>
            <person name="Rocap G."/>
            <person name="Roy S.W."/>
            <person name="Sarai C."/>
            <person name="Schaack S."/>
            <person name="Shirato S."/>
            <person name="Slamovits C.H."/>
            <person name="Spencer D.F."/>
            <person name="Suzuki S."/>
            <person name="Worden A.Z."/>
            <person name="Zauner S."/>
            <person name="Barry K."/>
            <person name="Bell C."/>
            <person name="Bharti A.K."/>
            <person name="Crow J.A."/>
            <person name="Grimwood J."/>
            <person name="Kramer R."/>
            <person name="Lindquist E."/>
            <person name="Lucas S."/>
            <person name="Salamov A."/>
            <person name="McFadden G.I."/>
            <person name="Lane C.E."/>
            <person name="Keeling P.J."/>
            <person name="Gray M.W."/>
            <person name="Grigoriev I.V."/>
            <person name="Archibald J.M."/>
        </authorList>
    </citation>
    <scope>NUCLEOTIDE SEQUENCE</scope>
    <source>
        <strain evidence="3">CCMP2712</strain>
    </source>
</reference>
<reference evidence="2" key="3">
    <citation type="submission" date="2016-03" db="UniProtKB">
        <authorList>
            <consortium name="EnsemblProtists"/>
        </authorList>
    </citation>
    <scope>IDENTIFICATION</scope>
</reference>
<evidence type="ECO:0000256" key="1">
    <source>
        <dbReference type="SAM" id="MobiDB-lite"/>
    </source>
</evidence>
<dbReference type="OMA" id="YKEDARW"/>
<accession>A0A0C3SGI5</accession>
<feature type="compositionally biased region" description="Basic and acidic residues" evidence="1">
    <location>
        <begin position="102"/>
        <end position="127"/>
    </location>
</feature>
<reference evidence="3" key="1">
    <citation type="journal article" date="2012" name="Nature">
        <title>Algal genomes reveal evolutionary mosaicism and the fate of nucleomorphs.</title>
        <authorList>
            <consortium name="DOE Joint Genome Institute"/>
            <person name="Curtis B.A."/>
            <person name="Tanifuji G."/>
            <person name="Burki F."/>
            <person name="Gruber A."/>
            <person name="Irimia M."/>
            <person name="Maruyama S."/>
            <person name="Arias M.C."/>
            <person name="Ball S.G."/>
            <person name="Gile G.H."/>
            <person name="Hirakawa Y."/>
            <person name="Hopkins J.F."/>
            <person name="Kuo A."/>
            <person name="Rensing S.A."/>
            <person name="Schmutz J."/>
            <person name="Symeonidi A."/>
            <person name="Elias M."/>
            <person name="Eveleigh R.J."/>
            <person name="Herman E.K."/>
            <person name="Klute M.J."/>
            <person name="Nakayama T."/>
            <person name="Obornik M."/>
            <person name="Reyes-Prieto A."/>
            <person name="Armbrust E.V."/>
            <person name="Aves S.J."/>
            <person name="Beiko R.G."/>
            <person name="Coutinho P."/>
            <person name="Dacks J.B."/>
            <person name="Durnford D.G."/>
            <person name="Fast N.M."/>
            <person name="Green B.R."/>
            <person name="Grisdale C.J."/>
            <person name="Hempel F."/>
            <person name="Henrissat B."/>
            <person name="Hoppner M.P."/>
            <person name="Ishida K."/>
            <person name="Kim E."/>
            <person name="Koreny L."/>
            <person name="Kroth P.G."/>
            <person name="Liu Y."/>
            <person name="Malik S.B."/>
            <person name="Maier U.G."/>
            <person name="McRose D."/>
            <person name="Mock T."/>
            <person name="Neilson J.A."/>
            <person name="Onodera N.T."/>
            <person name="Poole A.M."/>
            <person name="Pritham E.J."/>
            <person name="Richards T.A."/>
            <person name="Rocap G."/>
            <person name="Roy S.W."/>
            <person name="Sarai C."/>
            <person name="Schaack S."/>
            <person name="Shirato S."/>
            <person name="Slamovits C.H."/>
            <person name="Spencer D.F."/>
            <person name="Suzuki S."/>
            <person name="Worden A.Z."/>
            <person name="Zauner S."/>
            <person name="Barry K."/>
            <person name="Bell C."/>
            <person name="Bharti A.K."/>
            <person name="Crow J.A."/>
            <person name="Grimwood J."/>
            <person name="Kramer R."/>
            <person name="Lindquist E."/>
            <person name="Lucas S."/>
            <person name="Salamov A."/>
            <person name="McFadden G.I."/>
            <person name="Lane C.E."/>
            <person name="Keeling P.J."/>
            <person name="Gray M.W."/>
            <person name="Grigoriev I.V."/>
            <person name="Archibald J.M."/>
        </authorList>
    </citation>
    <scope>NUCLEOTIDE SEQUENCE</scope>
    <source>
        <strain evidence="3">CCMP2712</strain>
    </source>
</reference>
<evidence type="ECO:0000313" key="2">
    <source>
        <dbReference type="EnsemblProtists" id="EKX30773"/>
    </source>
</evidence>
<keyword evidence="3" id="KW-1185">Reference proteome</keyword>
<proteinExistence type="predicted"/>